<sequence length="87" mass="9865">MESMIDVFEKFREGSSRSTDSSNSNGCTVALAERATRTPYYLSDVSDILTPRRLIAPTRHAREGAQRLRQILQMGRPLIQIGHLWTC</sequence>
<proteinExistence type="predicted"/>
<organism evidence="1 2">
    <name type="scientific">Ficus carica</name>
    <name type="common">Common fig</name>
    <dbReference type="NCBI Taxonomy" id="3494"/>
    <lineage>
        <taxon>Eukaryota</taxon>
        <taxon>Viridiplantae</taxon>
        <taxon>Streptophyta</taxon>
        <taxon>Embryophyta</taxon>
        <taxon>Tracheophyta</taxon>
        <taxon>Spermatophyta</taxon>
        <taxon>Magnoliopsida</taxon>
        <taxon>eudicotyledons</taxon>
        <taxon>Gunneridae</taxon>
        <taxon>Pentapetalae</taxon>
        <taxon>rosids</taxon>
        <taxon>fabids</taxon>
        <taxon>Rosales</taxon>
        <taxon>Moraceae</taxon>
        <taxon>Ficeae</taxon>
        <taxon>Ficus</taxon>
    </lineage>
</organism>
<comment type="caution">
    <text evidence="1">The sequence shown here is derived from an EMBL/GenBank/DDBJ whole genome shotgun (WGS) entry which is preliminary data.</text>
</comment>
<evidence type="ECO:0000313" key="2">
    <source>
        <dbReference type="Proteomes" id="UP001187192"/>
    </source>
</evidence>
<protein>
    <submittedName>
        <fullName evidence="1">Uncharacterized protein</fullName>
    </submittedName>
</protein>
<reference evidence="1" key="1">
    <citation type="submission" date="2023-07" db="EMBL/GenBank/DDBJ databases">
        <title>draft genome sequence of fig (Ficus carica).</title>
        <authorList>
            <person name="Takahashi T."/>
            <person name="Nishimura K."/>
        </authorList>
    </citation>
    <scope>NUCLEOTIDE SEQUENCE</scope>
</reference>
<gene>
    <name evidence="1" type="ORF">TIFTF001_044750</name>
</gene>
<evidence type="ECO:0000313" key="1">
    <source>
        <dbReference type="EMBL" id="GMN33011.1"/>
    </source>
</evidence>
<dbReference type="EMBL" id="BTGU01003487">
    <property type="protein sequence ID" value="GMN33011.1"/>
    <property type="molecule type" value="Genomic_DNA"/>
</dbReference>
<name>A0AA88CWC7_FICCA</name>
<dbReference type="AlphaFoldDB" id="A0AA88CWC7"/>
<accession>A0AA88CWC7</accession>
<dbReference type="Proteomes" id="UP001187192">
    <property type="component" value="Unassembled WGS sequence"/>
</dbReference>
<keyword evidence="2" id="KW-1185">Reference proteome</keyword>